<dbReference type="AlphaFoldDB" id="A0A0V0TZW1"/>
<dbReference type="GO" id="GO:0005509">
    <property type="term" value="F:calcium ion binding"/>
    <property type="evidence" value="ECO:0007669"/>
    <property type="project" value="InterPro"/>
</dbReference>
<dbReference type="Pfam" id="PF01873">
    <property type="entry name" value="eIF-5_eIF-2B"/>
    <property type="match status" value="1"/>
</dbReference>
<dbReference type="GO" id="GO:0004382">
    <property type="term" value="F:GDP phosphatase activity"/>
    <property type="evidence" value="ECO:0007669"/>
    <property type="project" value="TreeGrafter"/>
</dbReference>
<keyword evidence="11" id="KW-0733">Signal recognition particle</keyword>
<dbReference type="FunFam" id="2.20.25.350:FF:000001">
    <property type="entry name" value="Eukaryotic translation initiation factor 5"/>
    <property type="match status" value="1"/>
</dbReference>
<evidence type="ECO:0000256" key="1">
    <source>
        <dbReference type="ARBA" id="ARBA00001913"/>
    </source>
</evidence>
<feature type="binding site" evidence="13">
    <location>
        <position position="868"/>
    </location>
    <ligand>
        <name>Ca(2+)</name>
        <dbReference type="ChEBI" id="CHEBI:29108"/>
    </ligand>
</feature>
<evidence type="ECO:0000256" key="12">
    <source>
        <dbReference type="ARBA" id="ARBA00025738"/>
    </source>
</evidence>
<dbReference type="Pfam" id="PF02020">
    <property type="entry name" value="W2"/>
    <property type="match status" value="1"/>
</dbReference>
<feature type="binding site" evidence="13">
    <location>
        <position position="869"/>
    </location>
    <ligand>
        <name>Ca(2+)</name>
        <dbReference type="ChEBI" id="CHEBI:29108"/>
    </ligand>
</feature>
<keyword evidence="11" id="KW-0687">Ribonucleoprotein</keyword>
<evidence type="ECO:0000256" key="4">
    <source>
        <dbReference type="ARBA" id="ARBA00022540"/>
    </source>
</evidence>
<dbReference type="InterPro" id="IPR009018">
    <property type="entry name" value="Signal_recog_particle_SRP9/14"/>
</dbReference>
<feature type="binding site" evidence="13">
    <location>
        <position position="1046"/>
    </location>
    <ligand>
        <name>Ca(2+)</name>
        <dbReference type="ChEBI" id="CHEBI:29108"/>
    </ligand>
</feature>
<protein>
    <recommendedName>
        <fullName evidence="3">Eukaryotic translation initiation factor 5</fullName>
    </recommendedName>
</protein>
<dbReference type="FunFam" id="2.120.10.100:FF:000001">
    <property type="entry name" value="Soluble calcium-activated nucleotidase 1"/>
    <property type="match status" value="1"/>
</dbReference>
<keyword evidence="17" id="KW-1185">Reference proteome</keyword>
<dbReference type="GO" id="GO:0030166">
    <property type="term" value="P:proteoglycan biosynthetic process"/>
    <property type="evidence" value="ECO:0007669"/>
    <property type="project" value="TreeGrafter"/>
</dbReference>
<evidence type="ECO:0000256" key="13">
    <source>
        <dbReference type="PIRSR" id="PIRSR609283-1"/>
    </source>
</evidence>
<feature type="binding site" evidence="13">
    <location>
        <position position="985"/>
    </location>
    <ligand>
        <name>Ca(2+)</name>
        <dbReference type="ChEBI" id="CHEBI:29108"/>
    </ligand>
</feature>
<dbReference type="PROSITE" id="PS51363">
    <property type="entry name" value="W2"/>
    <property type="match status" value="1"/>
</dbReference>
<dbReference type="GO" id="GO:0006614">
    <property type="term" value="P:SRP-dependent cotranslational protein targeting to membrane"/>
    <property type="evidence" value="ECO:0007669"/>
    <property type="project" value="InterPro"/>
</dbReference>
<gene>
    <name evidence="16" type="primary">eIF5</name>
    <name evidence="16" type="ORF">T05_1540</name>
</gene>
<keyword evidence="4 16" id="KW-0396">Initiation factor</keyword>
<sequence length="1104" mass="126482">MIQALIVRPPCCMTCCQRQLRKSRLKNRKALCTWHTRFLERSLIGNLEFIEKQKFTELSQQFKMSINVNRNVDDAFYRYKMPRLLAKVSLFCPTSDPFSSFQLCIPLFQVEGKGNGIKTVIANMPEIAKALHRPPTYTTKYFGCELGAQTQFDTKNERYIVNGDHDANKLQELLDGFIRKFVLCQQCENPETTLIVKGAKITLQCSACGHVTLVDPRHKLTAFILKNPPEPESSGCQSTTAAAVNVDQQLLLAAFVSSVVYIVMMMLKSDVLLSCAVVPGSKRNRLKKGKDGASTENGTAAENGETNGAVDENEEDDSFEDDWAVNPDDMEARQRELEGGMALLTFNPDLEKPIEERLDMFYNYLLHLQTANKLDDVKAVVAEADRLDVKDKAVLLLCRVLFNEKMLSQIKPNRNLLLRFVYQNKKAQRYLLGGIEQTFVAQKQLMPKIPHILKAFYDEDILEEEVILEWGAKSSKKYVSKEEKKEILAKAEPFLRWLRDAEEESDAEDSDVEIFRLRMLMSDVWWVACFVAENQNKPEFVKEYLLYLKVVTSSTLLIMTLLENDAFLTELAKLYVKSRAGDDGAVKPRTSATKNQENIDYKCFFRAKYRNEKISTVIKGVSKAMIQRAFVQFTVSCLQLFGYYEFAHCFSISRCHHILTLSNALVNQKDVNRFQLALFNVLKSKMDALKKRHFPAKTGARLRKLYFPVSDNSSCQKLRKFMLYILSEDAAFKTKAVYVEEQSYKVIEADDAEIILNKMITESSNHTIRKVHKEKYCMLNDVFFFFRDKPVCEVGNAKTDESITNYTIVLVADLDHNSKASDKVWISYLQLGRFSLASDCHCVQVEWDPVRKELKGGMAQEGRAMELSDLARFQGQLITVDDRTGILYKIVNFTLPIPWLLLADGDGEQPKGFKAEWMTVKNDMLYVGGIGKEWTSVGGEYMNDNPMWIKIIDSESRVRHIFWKDKYIKLRAAVGIEYPGYMIHESVQWSQQWKRWFFLPRRASPLPYSEKEDERRAANVLLQASENFEHISATYLGEPSETRGFSAFQFIPKTLDKLIVAVKSEEIDGKVTSFLTIFDTNGVIILNDTEIPGHVKYEGIEFIF</sequence>
<dbReference type="FunFam" id="3.30.30.170:FF:000002">
    <property type="entry name" value="Eukaryotic translation initiation factor 5"/>
    <property type="match status" value="1"/>
</dbReference>
<feature type="binding site" evidence="13">
    <location>
        <position position="1098"/>
    </location>
    <ligand>
        <name>Ca(2+)</name>
        <dbReference type="ChEBI" id="CHEBI:29108"/>
    </ligand>
</feature>
<dbReference type="Gene3D" id="2.20.25.350">
    <property type="match status" value="1"/>
</dbReference>
<dbReference type="InterPro" id="IPR016190">
    <property type="entry name" value="Transl_init_fac_IF2/IF5_Zn-bd"/>
</dbReference>
<evidence type="ECO:0000259" key="15">
    <source>
        <dbReference type="PROSITE" id="PS51363"/>
    </source>
</evidence>
<dbReference type="Gene3D" id="3.30.720.10">
    <property type="entry name" value="Signal recognition particle alu RNA binding heterodimer, srp9/1"/>
    <property type="match status" value="1"/>
</dbReference>
<dbReference type="GO" id="GO:0045134">
    <property type="term" value="F:UDP phosphatase activity"/>
    <property type="evidence" value="ECO:0007669"/>
    <property type="project" value="TreeGrafter"/>
</dbReference>
<evidence type="ECO:0000256" key="11">
    <source>
        <dbReference type="ARBA" id="ARBA00023135"/>
    </source>
</evidence>
<feature type="region of interest" description="Disordered" evidence="14">
    <location>
        <begin position="284"/>
        <end position="324"/>
    </location>
</feature>
<evidence type="ECO:0000256" key="8">
    <source>
        <dbReference type="ARBA" id="ARBA00022837"/>
    </source>
</evidence>
<evidence type="ECO:0000256" key="7">
    <source>
        <dbReference type="ARBA" id="ARBA00022801"/>
    </source>
</evidence>
<evidence type="ECO:0000256" key="14">
    <source>
        <dbReference type="SAM" id="MobiDB-lite"/>
    </source>
</evidence>
<comment type="cofactor">
    <cofactor evidence="1 13">
        <name>Ca(2+)</name>
        <dbReference type="ChEBI" id="CHEBI:29108"/>
    </cofactor>
</comment>
<dbReference type="GO" id="GO:0005525">
    <property type="term" value="F:GTP binding"/>
    <property type="evidence" value="ECO:0007669"/>
    <property type="project" value="UniProtKB-KW"/>
</dbReference>
<comment type="similarity">
    <text evidence="2">Belongs to the eIF-2-beta/eIF-5 family.</text>
</comment>
<evidence type="ECO:0000313" key="17">
    <source>
        <dbReference type="Proteomes" id="UP000055048"/>
    </source>
</evidence>
<dbReference type="Proteomes" id="UP000055048">
    <property type="component" value="Unassembled WGS sequence"/>
</dbReference>
<evidence type="ECO:0000256" key="6">
    <source>
        <dbReference type="ARBA" id="ARBA00022741"/>
    </source>
</evidence>
<evidence type="ECO:0000256" key="2">
    <source>
        <dbReference type="ARBA" id="ARBA00010397"/>
    </source>
</evidence>
<dbReference type="Gene3D" id="1.25.40.180">
    <property type="match status" value="1"/>
</dbReference>
<dbReference type="GO" id="GO:0003743">
    <property type="term" value="F:translation initiation factor activity"/>
    <property type="evidence" value="ECO:0007669"/>
    <property type="project" value="UniProtKB-KW"/>
</dbReference>
<feature type="compositionally biased region" description="Acidic residues" evidence="14">
    <location>
        <begin position="311"/>
        <end position="323"/>
    </location>
</feature>
<dbReference type="InterPro" id="IPR016189">
    <property type="entry name" value="Transl_init_fac_IF2/IF5_N"/>
</dbReference>
<proteinExistence type="inferred from homology"/>
<dbReference type="InterPro" id="IPR002735">
    <property type="entry name" value="Transl_init_fac_IF2/IF5_dom"/>
</dbReference>
<keyword evidence="5 13" id="KW-0479">Metal-binding</keyword>
<comment type="caution">
    <text evidence="16">The sequence shown here is derived from an EMBL/GenBank/DDBJ whole genome shotgun (WGS) entry which is preliminary data.</text>
</comment>
<evidence type="ECO:0000256" key="10">
    <source>
        <dbReference type="ARBA" id="ARBA00023134"/>
    </source>
</evidence>
<evidence type="ECO:0000256" key="3">
    <source>
        <dbReference type="ARBA" id="ARBA00018059"/>
    </source>
</evidence>
<organism evidence="16 17">
    <name type="scientific">Trichinella murrelli</name>
    <dbReference type="NCBI Taxonomy" id="144512"/>
    <lineage>
        <taxon>Eukaryota</taxon>
        <taxon>Metazoa</taxon>
        <taxon>Ecdysozoa</taxon>
        <taxon>Nematoda</taxon>
        <taxon>Enoplea</taxon>
        <taxon>Dorylaimia</taxon>
        <taxon>Trichinellida</taxon>
        <taxon>Trichinellidae</taxon>
        <taxon>Trichinella</taxon>
    </lineage>
</organism>
<dbReference type="SUPFAM" id="SSF75689">
    <property type="entry name" value="Zinc-binding domain of translation initiation factor 2 beta"/>
    <property type="match status" value="1"/>
</dbReference>
<dbReference type="Gene3D" id="2.120.10.100">
    <property type="entry name" value="Apyrase"/>
    <property type="match status" value="1"/>
</dbReference>
<dbReference type="SUPFAM" id="SSF100966">
    <property type="entry name" value="Translation initiation factor 2 beta, aIF2beta, N-terminal domain"/>
    <property type="match status" value="1"/>
</dbReference>
<dbReference type="EMBL" id="JYDJ01000108">
    <property type="protein sequence ID" value="KRX43923.1"/>
    <property type="molecule type" value="Genomic_DNA"/>
</dbReference>
<dbReference type="SUPFAM" id="SSF101887">
    <property type="entry name" value="Apyrase"/>
    <property type="match status" value="1"/>
</dbReference>
<dbReference type="GO" id="GO:0008312">
    <property type="term" value="F:7S RNA binding"/>
    <property type="evidence" value="ECO:0007669"/>
    <property type="project" value="InterPro"/>
</dbReference>
<dbReference type="InterPro" id="IPR003307">
    <property type="entry name" value="W2_domain"/>
</dbReference>
<dbReference type="OrthoDB" id="25028at2759"/>
<keyword evidence="10" id="KW-0342">GTP-binding</keyword>
<dbReference type="STRING" id="144512.A0A0V0TZW1"/>
<dbReference type="PANTHER" id="PTHR13023">
    <property type="entry name" value="APYRASE"/>
    <property type="match status" value="1"/>
</dbReference>
<dbReference type="SMART" id="SM00653">
    <property type="entry name" value="eIF2B_5"/>
    <property type="match status" value="1"/>
</dbReference>
<keyword evidence="7" id="KW-0378">Hydrolase</keyword>
<dbReference type="CDD" id="cd11561">
    <property type="entry name" value="W2_eIF5"/>
    <property type="match status" value="1"/>
</dbReference>
<dbReference type="Gene3D" id="3.30.30.170">
    <property type="match status" value="1"/>
</dbReference>
<keyword evidence="9" id="KW-0648">Protein biosynthesis</keyword>
<dbReference type="InterPro" id="IPR036258">
    <property type="entry name" value="Apyrase_sf"/>
</dbReference>
<dbReference type="GO" id="GO:0005786">
    <property type="term" value="C:signal recognition particle, endoplasmic reticulum targeting"/>
    <property type="evidence" value="ECO:0007669"/>
    <property type="project" value="UniProtKB-KW"/>
</dbReference>
<dbReference type="PANTHER" id="PTHR13023:SF3">
    <property type="entry name" value="SOLUBLE CALCIUM-ACTIVATED NUCLEOTIDASE 1"/>
    <property type="match status" value="1"/>
</dbReference>
<evidence type="ECO:0000256" key="9">
    <source>
        <dbReference type="ARBA" id="ARBA00022917"/>
    </source>
</evidence>
<keyword evidence="6" id="KW-0547">Nucleotide-binding</keyword>
<accession>A0A0V0TZW1</accession>
<dbReference type="InterPro" id="IPR009283">
    <property type="entry name" value="Apyrase"/>
</dbReference>
<feature type="domain" description="W2" evidence="15">
    <location>
        <begin position="351"/>
        <end position="508"/>
    </location>
</feature>
<feature type="compositionally biased region" description="Polar residues" evidence="14">
    <location>
        <begin position="294"/>
        <end position="306"/>
    </location>
</feature>
<evidence type="ECO:0000313" key="16">
    <source>
        <dbReference type="EMBL" id="KRX43923.1"/>
    </source>
</evidence>
<dbReference type="SUPFAM" id="SSF48371">
    <property type="entry name" value="ARM repeat"/>
    <property type="match status" value="1"/>
</dbReference>
<evidence type="ECO:0000256" key="5">
    <source>
        <dbReference type="ARBA" id="ARBA00022723"/>
    </source>
</evidence>
<dbReference type="SUPFAM" id="SSF54762">
    <property type="entry name" value="Signal recognition particle alu RNA binding heterodimer, SRP9/14"/>
    <property type="match status" value="1"/>
</dbReference>
<name>A0A0V0TZW1_9BILA</name>
<comment type="similarity">
    <text evidence="12">Belongs to the apyrase family.</text>
</comment>
<dbReference type="InterPro" id="IPR016024">
    <property type="entry name" value="ARM-type_fold"/>
</dbReference>
<keyword evidence="8 13" id="KW-0106">Calcium</keyword>
<reference evidence="16 17" key="1">
    <citation type="submission" date="2015-01" db="EMBL/GenBank/DDBJ databases">
        <title>Evolution of Trichinella species and genotypes.</title>
        <authorList>
            <person name="Korhonen P.K."/>
            <person name="Edoardo P."/>
            <person name="Giuseppe L.R."/>
            <person name="Gasser R.B."/>
        </authorList>
    </citation>
    <scope>NUCLEOTIDE SEQUENCE [LARGE SCALE GENOMIC DNA]</scope>
    <source>
        <strain evidence="16">ISS417</strain>
    </source>
</reference>
<feature type="binding site" evidence="13">
    <location>
        <position position="916"/>
    </location>
    <ligand>
        <name>Ca(2+)</name>
        <dbReference type="ChEBI" id="CHEBI:29108"/>
    </ligand>
</feature>
<dbReference type="Pfam" id="PF06079">
    <property type="entry name" value="Apyrase"/>
    <property type="match status" value="1"/>
</dbReference>
<dbReference type="SMART" id="SM00515">
    <property type="entry name" value="eIF5C"/>
    <property type="match status" value="1"/>
</dbReference>